<proteinExistence type="predicted"/>
<organism evidence="2 3">
    <name type="scientific">Candidatus Scybalomonas excrementavium</name>
    <dbReference type="NCBI Taxonomy" id="2840943"/>
    <lineage>
        <taxon>Bacteria</taxon>
        <taxon>Bacillati</taxon>
        <taxon>Bacillota</taxon>
        <taxon>Clostridia</taxon>
        <taxon>Lachnospirales</taxon>
        <taxon>Lachnospiraceae</taxon>
        <taxon>Lachnospiraceae incertae sedis</taxon>
        <taxon>Candidatus Scybalomonas</taxon>
    </lineage>
</organism>
<keyword evidence="1" id="KW-1133">Transmembrane helix</keyword>
<reference evidence="2" key="2">
    <citation type="journal article" date="2021" name="PeerJ">
        <title>Extensive microbial diversity within the chicken gut microbiome revealed by metagenomics and culture.</title>
        <authorList>
            <person name="Gilroy R."/>
            <person name="Ravi A."/>
            <person name="Getino M."/>
            <person name="Pursley I."/>
            <person name="Horton D.L."/>
            <person name="Alikhan N.F."/>
            <person name="Baker D."/>
            <person name="Gharbi K."/>
            <person name="Hall N."/>
            <person name="Watson M."/>
            <person name="Adriaenssens E.M."/>
            <person name="Foster-Nyarko E."/>
            <person name="Jarju S."/>
            <person name="Secka A."/>
            <person name="Antonio M."/>
            <person name="Oren A."/>
            <person name="Chaudhuri R.R."/>
            <person name="La Ragione R."/>
            <person name="Hildebrand F."/>
            <person name="Pallen M.J."/>
        </authorList>
    </citation>
    <scope>NUCLEOTIDE SEQUENCE</scope>
    <source>
        <strain evidence="2">E3-2379</strain>
    </source>
</reference>
<comment type="caution">
    <text evidence="2">The sequence shown here is derived from an EMBL/GenBank/DDBJ whole genome shotgun (WGS) entry which is preliminary data.</text>
</comment>
<evidence type="ECO:0000313" key="3">
    <source>
        <dbReference type="Proteomes" id="UP000823618"/>
    </source>
</evidence>
<feature type="transmembrane region" description="Helical" evidence="1">
    <location>
        <begin position="254"/>
        <end position="279"/>
    </location>
</feature>
<name>A0A9D9I005_9FIRM</name>
<dbReference type="AlphaFoldDB" id="A0A9D9I005"/>
<dbReference type="Proteomes" id="UP000823618">
    <property type="component" value="Unassembled WGS sequence"/>
</dbReference>
<feature type="transmembrane region" description="Helical" evidence="1">
    <location>
        <begin position="212"/>
        <end position="233"/>
    </location>
</feature>
<evidence type="ECO:0000313" key="2">
    <source>
        <dbReference type="EMBL" id="MBO8463297.1"/>
    </source>
</evidence>
<keyword evidence="1" id="KW-0812">Transmembrane</keyword>
<sequence length="281" mass="32767">MKKIIAVFVSFMFVLISLCTYSEYRNEKYNSLLKSVNCYTYSFEIPKGMYDSPEKLEYLKKAADENNINFLRVVSYYNDDTKESYTDNFLYLSTETQLFRRIPVSKGKILTPKDMKTQNFISTQQTKSNSQIGMIEDFGGGHNYSVYPIDKLIEQQTFSGRYKAECANEKDFEQFLESYVRYARTDSRVDSTYYIEEMEDTTNIQNTGKNNVLFIFIFCMALLLLTCIFYLVSQTKGISVMKLNGYTVKQIKNTIFSLLYIKCVLCVHIFVCIISLIIIHD</sequence>
<accession>A0A9D9I005</accession>
<reference evidence="2" key="1">
    <citation type="submission" date="2020-10" db="EMBL/GenBank/DDBJ databases">
        <authorList>
            <person name="Gilroy R."/>
        </authorList>
    </citation>
    <scope>NUCLEOTIDE SEQUENCE</scope>
    <source>
        <strain evidence="2">E3-2379</strain>
    </source>
</reference>
<keyword evidence="1" id="KW-0472">Membrane</keyword>
<dbReference type="EMBL" id="JADIML010000142">
    <property type="protein sequence ID" value="MBO8463297.1"/>
    <property type="molecule type" value="Genomic_DNA"/>
</dbReference>
<protein>
    <submittedName>
        <fullName evidence="2">Uncharacterized protein</fullName>
    </submittedName>
</protein>
<feature type="non-terminal residue" evidence="2">
    <location>
        <position position="281"/>
    </location>
</feature>
<evidence type="ECO:0000256" key="1">
    <source>
        <dbReference type="SAM" id="Phobius"/>
    </source>
</evidence>
<gene>
    <name evidence="2" type="ORF">IAC13_05130</name>
</gene>